<dbReference type="PANTHER" id="PTHR30472:SF25">
    <property type="entry name" value="ABC TRANSPORTER PERMEASE PROTEIN MJ0876-RELATED"/>
    <property type="match status" value="1"/>
</dbReference>
<reference evidence="9 10" key="1">
    <citation type="submission" date="2016-07" db="EMBL/GenBank/DDBJ databases">
        <title>Draft genome sequence of Methyloligella halotolerans C2T (VKM B-2706T=CCUG 61687T=DSM 25045T), a halotolerant polyhydroxybutyrate accumulating methylotroph.</title>
        <authorList>
            <person name="Vasilenko O.V."/>
            <person name="Doronina N.V."/>
            <person name="Poroshina M.N."/>
            <person name="Tarlachkov S.V."/>
            <person name="Trotsenko Y.A."/>
        </authorList>
    </citation>
    <scope>NUCLEOTIDE SEQUENCE [LARGE SCALE GENOMIC DNA]</scope>
    <source>
        <strain evidence="9 10">VKM B-2706</strain>
    </source>
</reference>
<dbReference type="InterPro" id="IPR037294">
    <property type="entry name" value="ABC_BtuC-like"/>
</dbReference>
<keyword evidence="7 8" id="KW-0472">Membrane</keyword>
<dbReference type="Pfam" id="PF01032">
    <property type="entry name" value="FecCD"/>
    <property type="match status" value="1"/>
</dbReference>
<keyword evidence="5 8" id="KW-0812">Transmembrane</keyword>
<gene>
    <name evidence="9" type="ORF">A7A08_02507</name>
</gene>
<keyword evidence="4" id="KW-1003">Cell membrane</keyword>
<evidence type="ECO:0000256" key="1">
    <source>
        <dbReference type="ARBA" id="ARBA00004651"/>
    </source>
</evidence>
<dbReference type="STRING" id="1177755.A7A08_02507"/>
<dbReference type="FunFam" id="1.10.3470.10:FF:000001">
    <property type="entry name" value="Vitamin B12 ABC transporter permease BtuC"/>
    <property type="match status" value="1"/>
</dbReference>
<evidence type="ECO:0000256" key="3">
    <source>
        <dbReference type="ARBA" id="ARBA00022448"/>
    </source>
</evidence>
<dbReference type="AlphaFoldDB" id="A0A1E2RXF6"/>
<organism evidence="9 10">
    <name type="scientific">Methyloligella halotolerans</name>
    <dbReference type="NCBI Taxonomy" id="1177755"/>
    <lineage>
        <taxon>Bacteria</taxon>
        <taxon>Pseudomonadati</taxon>
        <taxon>Pseudomonadota</taxon>
        <taxon>Alphaproteobacteria</taxon>
        <taxon>Hyphomicrobiales</taxon>
        <taxon>Hyphomicrobiaceae</taxon>
        <taxon>Methyloligella</taxon>
    </lineage>
</organism>
<protein>
    <submittedName>
        <fullName evidence="9">Hemin transport system permease protein HmuU</fullName>
    </submittedName>
</protein>
<dbReference type="Gene3D" id="1.10.3470.10">
    <property type="entry name" value="ABC transporter involved in vitamin B12 uptake, BtuC"/>
    <property type="match status" value="1"/>
</dbReference>
<accession>A0A1E2RXF6</accession>
<evidence type="ECO:0000256" key="8">
    <source>
        <dbReference type="SAM" id="Phobius"/>
    </source>
</evidence>
<comment type="caution">
    <text evidence="9">The sequence shown here is derived from an EMBL/GenBank/DDBJ whole genome shotgun (WGS) entry which is preliminary data.</text>
</comment>
<proteinExistence type="inferred from homology"/>
<sequence length="347" mass="36012">MSETRIIEAEAQSGEQLYRRSLAGLIALTFGLFLLSLIIGPAHLSPVEVFRALFTRDDTASAVWLIVREIRLPRSILAVLVGGALGVSGAALQGYLRNPLAEPGIIGASGGAALGAVLAFYFGLSYAIPFAVPFAGLLGAGAAVITVYLLAGHGSRPLTLILAGVAISAFTAALTSLTLSLSPNPFAMSEVVFWLMGSLADRSMNHVYLAAPLILAGCALLLTLGRAIDGLSLGEDVAANLGVNLRRTQILLILGIAMSVGAATAVAGAIAFVGLIAPHILRPFTDGRPSRTLSLSFFGGASLVIAADCLIRVITPERELNLGVLTALLGAPFFLVLILRMRGRDFA</sequence>
<feature type="transmembrane region" description="Helical" evidence="8">
    <location>
        <begin position="130"/>
        <end position="151"/>
    </location>
</feature>
<dbReference type="PANTHER" id="PTHR30472">
    <property type="entry name" value="FERRIC ENTEROBACTIN TRANSPORT SYSTEM PERMEASE PROTEIN"/>
    <property type="match status" value="1"/>
</dbReference>
<keyword evidence="3" id="KW-0813">Transport</keyword>
<feature type="transmembrane region" description="Helical" evidence="8">
    <location>
        <begin position="75"/>
        <end position="92"/>
    </location>
</feature>
<dbReference type="Proteomes" id="UP000095087">
    <property type="component" value="Unassembled WGS sequence"/>
</dbReference>
<evidence type="ECO:0000256" key="5">
    <source>
        <dbReference type="ARBA" id="ARBA00022692"/>
    </source>
</evidence>
<feature type="transmembrane region" description="Helical" evidence="8">
    <location>
        <begin position="320"/>
        <end position="339"/>
    </location>
</feature>
<feature type="transmembrane region" description="Helical" evidence="8">
    <location>
        <begin position="248"/>
        <end position="281"/>
    </location>
</feature>
<dbReference type="EMBL" id="MASI01000006">
    <property type="protein sequence ID" value="ODA66739.1"/>
    <property type="molecule type" value="Genomic_DNA"/>
</dbReference>
<dbReference type="GO" id="GO:0022857">
    <property type="term" value="F:transmembrane transporter activity"/>
    <property type="evidence" value="ECO:0007669"/>
    <property type="project" value="InterPro"/>
</dbReference>
<comment type="subcellular location">
    <subcellularLocation>
        <location evidence="1">Cell membrane</location>
        <topology evidence="1">Multi-pass membrane protein</topology>
    </subcellularLocation>
</comment>
<evidence type="ECO:0000256" key="7">
    <source>
        <dbReference type="ARBA" id="ARBA00023136"/>
    </source>
</evidence>
<keyword evidence="6 8" id="KW-1133">Transmembrane helix</keyword>
<dbReference type="GO" id="GO:0005886">
    <property type="term" value="C:plasma membrane"/>
    <property type="evidence" value="ECO:0007669"/>
    <property type="project" value="UniProtKB-SubCell"/>
</dbReference>
<dbReference type="PATRIC" id="fig|1177755.3.peg.2529"/>
<evidence type="ECO:0000256" key="6">
    <source>
        <dbReference type="ARBA" id="ARBA00022989"/>
    </source>
</evidence>
<name>A0A1E2RXF6_9HYPH</name>
<feature type="transmembrane region" description="Helical" evidence="8">
    <location>
        <begin position="158"/>
        <end position="177"/>
    </location>
</feature>
<feature type="transmembrane region" description="Helical" evidence="8">
    <location>
        <begin position="104"/>
        <end position="124"/>
    </location>
</feature>
<evidence type="ECO:0000256" key="4">
    <source>
        <dbReference type="ARBA" id="ARBA00022475"/>
    </source>
</evidence>
<evidence type="ECO:0000313" key="9">
    <source>
        <dbReference type="EMBL" id="ODA66739.1"/>
    </source>
</evidence>
<feature type="transmembrane region" description="Helical" evidence="8">
    <location>
        <begin position="21"/>
        <end position="44"/>
    </location>
</feature>
<evidence type="ECO:0000256" key="2">
    <source>
        <dbReference type="ARBA" id="ARBA00007935"/>
    </source>
</evidence>
<dbReference type="SUPFAM" id="SSF81345">
    <property type="entry name" value="ABC transporter involved in vitamin B12 uptake, BtuC"/>
    <property type="match status" value="1"/>
</dbReference>
<dbReference type="CDD" id="cd06550">
    <property type="entry name" value="TM_ABC_iron-siderophores_like"/>
    <property type="match status" value="1"/>
</dbReference>
<keyword evidence="10" id="KW-1185">Reference proteome</keyword>
<feature type="transmembrane region" description="Helical" evidence="8">
    <location>
        <begin position="293"/>
        <end position="314"/>
    </location>
</feature>
<comment type="similarity">
    <text evidence="2">Belongs to the binding-protein-dependent transport system permease family. FecCD subfamily.</text>
</comment>
<feature type="transmembrane region" description="Helical" evidence="8">
    <location>
        <begin position="207"/>
        <end position="228"/>
    </location>
</feature>
<evidence type="ECO:0000313" key="10">
    <source>
        <dbReference type="Proteomes" id="UP000095087"/>
    </source>
</evidence>
<dbReference type="InterPro" id="IPR000522">
    <property type="entry name" value="ABC_transptr_permease_BtuC"/>
</dbReference>